<protein>
    <submittedName>
        <fullName evidence="2">Uncharacterized protein</fullName>
    </submittedName>
</protein>
<dbReference type="Proteomes" id="UP000279541">
    <property type="component" value="Chromosome"/>
</dbReference>
<dbReference type="KEGG" id="cjt:EG359_17435"/>
<dbReference type="AlphaFoldDB" id="A0A1N7IB70"/>
<evidence type="ECO:0000313" key="4">
    <source>
        <dbReference type="Proteomes" id="UP000279541"/>
    </source>
</evidence>
<dbReference type="RefSeq" id="WP_076353358.1">
    <property type="nucleotide sequence ID" value="NZ_CP033926.1"/>
</dbReference>
<evidence type="ECO:0000313" key="2">
    <source>
        <dbReference type="EMBL" id="SIS34297.1"/>
    </source>
</evidence>
<accession>A0A1N7IB70</accession>
<gene>
    <name evidence="1" type="ORF">EG359_17435</name>
    <name evidence="2" type="ORF">SAMN05421768_103688</name>
</gene>
<dbReference type="Proteomes" id="UP000186106">
    <property type="component" value="Unassembled WGS sequence"/>
</dbReference>
<evidence type="ECO:0000313" key="1">
    <source>
        <dbReference type="EMBL" id="AZB01287.1"/>
    </source>
</evidence>
<dbReference type="OrthoDB" id="9974030at2"/>
<organism evidence="2 3">
    <name type="scientific">Chryseobacterium joostei</name>
    <dbReference type="NCBI Taxonomy" id="112234"/>
    <lineage>
        <taxon>Bacteria</taxon>
        <taxon>Pseudomonadati</taxon>
        <taxon>Bacteroidota</taxon>
        <taxon>Flavobacteriia</taxon>
        <taxon>Flavobacteriales</taxon>
        <taxon>Weeksellaceae</taxon>
        <taxon>Chryseobacterium group</taxon>
        <taxon>Chryseobacterium</taxon>
    </lineage>
</organism>
<dbReference type="EMBL" id="CP033926">
    <property type="protein sequence ID" value="AZB01287.1"/>
    <property type="molecule type" value="Genomic_DNA"/>
</dbReference>
<proteinExistence type="predicted"/>
<evidence type="ECO:0000313" key="3">
    <source>
        <dbReference type="Proteomes" id="UP000186106"/>
    </source>
</evidence>
<name>A0A1N7IB70_9FLAO</name>
<keyword evidence="4" id="KW-1185">Reference proteome</keyword>
<sequence length="79" mass="8738">MSAKLKQEESKEVKGEKVSFSSASDYMAIKLNGQDGKPQGETFVEHKIFAKKLIASKKATEDKDAKIEFSASNTQILKD</sequence>
<dbReference type="EMBL" id="FTNZ01000003">
    <property type="protein sequence ID" value="SIS34297.1"/>
    <property type="molecule type" value="Genomic_DNA"/>
</dbReference>
<dbReference type="STRING" id="112234.SAMN05421768_103688"/>
<reference evidence="2 3" key="1">
    <citation type="submission" date="2017-01" db="EMBL/GenBank/DDBJ databases">
        <authorList>
            <person name="Mah S.A."/>
            <person name="Swanson W.J."/>
            <person name="Moy G.W."/>
            <person name="Vacquier V.D."/>
        </authorList>
    </citation>
    <scope>NUCLEOTIDE SEQUENCE [LARGE SCALE GENOMIC DNA]</scope>
    <source>
        <strain evidence="2 3">DSM 16927</strain>
    </source>
</reference>
<reference evidence="1 4" key="2">
    <citation type="submission" date="2018-11" db="EMBL/GenBank/DDBJ databases">
        <title>Proposal to divide the Flavobacteriaceae and reorganize its genera based on Amino Acid Identity values calculated from whole genome sequences.</title>
        <authorList>
            <person name="Nicholson A.C."/>
            <person name="Gulvik C.A."/>
            <person name="Whitney A.M."/>
            <person name="Humrighouse B.W."/>
            <person name="Bell M."/>
            <person name="Holmes B."/>
            <person name="Steigerwalt A.G."/>
            <person name="Villarma A."/>
            <person name="Sheth M."/>
            <person name="Batra D."/>
            <person name="Pryor J."/>
            <person name="Bernardet J.-F."/>
            <person name="Hugo C."/>
            <person name="Kampfer P."/>
            <person name="Newman J."/>
            <person name="McQuiston J.R."/>
        </authorList>
    </citation>
    <scope>NUCLEOTIDE SEQUENCE [LARGE SCALE GENOMIC DNA]</scope>
    <source>
        <strain evidence="1 4">DSM 16927</strain>
    </source>
</reference>